<dbReference type="EnsemblMetazoa" id="CJA03106.1">
    <property type="protein sequence ID" value="CJA03106.1"/>
    <property type="gene ID" value="WBGene00122310"/>
</dbReference>
<feature type="region of interest" description="Disordered" evidence="1">
    <location>
        <begin position="560"/>
        <end position="596"/>
    </location>
</feature>
<reference evidence="3" key="1">
    <citation type="submission" date="2010-08" db="EMBL/GenBank/DDBJ databases">
        <authorList>
            <consortium name="Caenorhabditis japonica Sequencing Consortium"/>
            <person name="Wilson R.K."/>
        </authorList>
    </citation>
    <scope>NUCLEOTIDE SEQUENCE [LARGE SCALE GENOMIC DNA]</scope>
    <source>
        <strain evidence="3">DF5081</strain>
    </source>
</reference>
<feature type="compositionally biased region" description="Polar residues" evidence="1">
    <location>
        <begin position="465"/>
        <end position="493"/>
    </location>
</feature>
<evidence type="ECO:0000313" key="3">
    <source>
        <dbReference type="Proteomes" id="UP000005237"/>
    </source>
</evidence>
<feature type="compositionally biased region" description="Basic and acidic residues" evidence="1">
    <location>
        <begin position="657"/>
        <end position="673"/>
    </location>
</feature>
<feature type="compositionally biased region" description="Low complexity" evidence="1">
    <location>
        <begin position="311"/>
        <end position="320"/>
    </location>
</feature>
<feature type="compositionally biased region" description="Pro residues" evidence="1">
    <location>
        <begin position="728"/>
        <end position="738"/>
    </location>
</feature>
<name>A0A8R1HJ18_CAEJA</name>
<organism evidence="2 3">
    <name type="scientific">Caenorhabditis japonica</name>
    <dbReference type="NCBI Taxonomy" id="281687"/>
    <lineage>
        <taxon>Eukaryota</taxon>
        <taxon>Metazoa</taxon>
        <taxon>Ecdysozoa</taxon>
        <taxon>Nematoda</taxon>
        <taxon>Chromadorea</taxon>
        <taxon>Rhabditida</taxon>
        <taxon>Rhabditina</taxon>
        <taxon>Rhabditomorpha</taxon>
        <taxon>Rhabditoidea</taxon>
        <taxon>Rhabditidae</taxon>
        <taxon>Peloderinae</taxon>
        <taxon>Caenorhabditis</taxon>
    </lineage>
</organism>
<feature type="compositionally biased region" description="Low complexity" evidence="1">
    <location>
        <begin position="350"/>
        <end position="359"/>
    </location>
</feature>
<feature type="compositionally biased region" description="Basic residues" evidence="1">
    <location>
        <begin position="646"/>
        <end position="656"/>
    </location>
</feature>
<reference evidence="2" key="2">
    <citation type="submission" date="2022-06" db="UniProtKB">
        <authorList>
            <consortium name="EnsemblMetazoa"/>
        </authorList>
    </citation>
    <scope>IDENTIFICATION</scope>
    <source>
        <strain evidence="2">DF5081</strain>
    </source>
</reference>
<keyword evidence="3" id="KW-1185">Reference proteome</keyword>
<proteinExistence type="predicted"/>
<feature type="compositionally biased region" description="Low complexity" evidence="1">
    <location>
        <begin position="433"/>
        <end position="449"/>
    </location>
</feature>
<feature type="region of interest" description="Disordered" evidence="1">
    <location>
        <begin position="609"/>
        <end position="676"/>
    </location>
</feature>
<feature type="region of interest" description="Disordered" evidence="1">
    <location>
        <begin position="710"/>
        <end position="746"/>
    </location>
</feature>
<dbReference type="Proteomes" id="UP000005237">
    <property type="component" value="Unassembled WGS sequence"/>
</dbReference>
<feature type="region of interest" description="Disordered" evidence="1">
    <location>
        <begin position="431"/>
        <end position="544"/>
    </location>
</feature>
<evidence type="ECO:0000313" key="2">
    <source>
        <dbReference type="EnsemblMetazoa" id="CJA03106.1"/>
    </source>
</evidence>
<feature type="compositionally biased region" description="Basic and acidic residues" evidence="1">
    <location>
        <begin position="710"/>
        <end position="719"/>
    </location>
</feature>
<protein>
    <submittedName>
        <fullName evidence="2">Uncharacterized protein</fullName>
    </submittedName>
</protein>
<evidence type="ECO:0000256" key="1">
    <source>
        <dbReference type="SAM" id="MobiDB-lite"/>
    </source>
</evidence>
<accession>A0A8R1HJ18</accession>
<feature type="compositionally biased region" description="Basic and acidic residues" evidence="1">
    <location>
        <begin position="393"/>
        <end position="413"/>
    </location>
</feature>
<feature type="region of interest" description="Disordered" evidence="1">
    <location>
        <begin position="309"/>
        <end position="413"/>
    </location>
</feature>
<sequence length="1002" mass="112040">MSERHGTVPASVAGEEPNFAYFWGWVARENLEEDLFRFIATTPGLDDQTWMVKDVEEAVRQFSAARKSHIQDILNGWDLMERGMNKEIARQVFNEIAAGCRTLTDFENRNFSKKNESKPRAQHPQYLSGNPMMLKWSFEQIQEQGLFPTTPQIYGHQSQDFFSQQTNSLYYDMLLGDSKVFDNILKNNQRNPNMPQSRIHPIPYHPNMQQQIQKQHGPYPQKFQPAYNNYVSPAQPMQYIAPAQVPQISYQMVPQFMPMPMTIGVPLGPMQVPMHAQMHPQMMQPMQPMQEPMLVESAFAGQNYQQILLPNGNVQNGNNQRGHSNSSRGRKSKKHQSQQPRNVLENENVTTSSSSSSSTVHNAQSTASEEDGLVAQSVEFIDDGEQGPSQEPNDEKHDDADVSKRDDNTTEVKESAAPVILPFVRKFSDVVSRHVSSSGSRASSSNDPSELVANVVDEEDIAPVLSTSKQSTPSVTRTSQRTAAEVVQQSLSVATPPIKNHSGPGQPQPSPTAKTLLVSPKPASTVFSPVSKHKGGYSEYRQQKRPSVSYAQMLNVVPGNEFISSSSSSSPRENSVKKNKAGVSQETGDWHTVNPKKAAEPIVLVPEYVPKPQHQISTSKPVTLEPSVSEEEDDDVKTDDSDAEKKRQRRRNKRQKIKEEHRQQKQTEKEVARQESIAKVNATNGDASQQPPPPVFDRNNLAARRRKRLELQRKTDHSDSFSGNEVIPTPPTSAPPSAPVSGFSGGNSLGPSISAGQTAMAAYGLSNHFRQSSRQFAIIAPNANSTLPIFLPPMVTLEKAKIEELENGAEDDLPIQLARKIDPNEPQQEPTEVDENAKMIERLLMFDSLEKLYSLKICDADRMAITKGLDDVKRMYVRVEKAGKLVTYKFGSSKVSQKHEENLMQLAIKLLSNKVELSASDDAMATGVAEKVSSISAEYNYTNFLTVLLDFTQRRARELPDGTNLRKNYEQSVVLTKVFLKRTKTLYEKIAKFYDFSTIDQN</sequence>
<feature type="compositionally biased region" description="Acidic residues" evidence="1">
    <location>
        <begin position="628"/>
        <end position="637"/>
    </location>
</feature>
<dbReference type="AlphaFoldDB" id="A0A8R1HJ18"/>
<feature type="compositionally biased region" description="Polar residues" evidence="1">
    <location>
        <begin position="337"/>
        <end position="349"/>
    </location>
</feature>